<dbReference type="Gene3D" id="3.40.50.300">
    <property type="entry name" value="P-loop containing nucleotide triphosphate hydrolases"/>
    <property type="match status" value="2"/>
</dbReference>
<evidence type="ECO:0000259" key="10">
    <source>
        <dbReference type="Pfam" id="PF13476"/>
    </source>
</evidence>
<evidence type="ECO:0000256" key="7">
    <source>
        <dbReference type="ARBA" id="ARBA00033408"/>
    </source>
</evidence>
<dbReference type="PIRSF" id="PIRSF003128">
    <property type="entry name" value="RecN"/>
    <property type="match status" value="1"/>
</dbReference>
<dbReference type="GO" id="GO:0009432">
    <property type="term" value="P:SOS response"/>
    <property type="evidence" value="ECO:0007669"/>
    <property type="project" value="TreeGrafter"/>
</dbReference>
<feature type="domain" description="Rad50/SbcC-type AAA" evidence="10">
    <location>
        <begin position="5"/>
        <end position="201"/>
    </location>
</feature>
<evidence type="ECO:0000256" key="9">
    <source>
        <dbReference type="SAM" id="Coils"/>
    </source>
</evidence>
<evidence type="ECO:0000256" key="6">
    <source>
        <dbReference type="ARBA" id="ARBA00023204"/>
    </source>
</evidence>
<dbReference type="GO" id="GO:0005524">
    <property type="term" value="F:ATP binding"/>
    <property type="evidence" value="ECO:0007669"/>
    <property type="project" value="UniProtKB-KW"/>
</dbReference>
<dbReference type="GO" id="GO:0016887">
    <property type="term" value="F:ATP hydrolysis activity"/>
    <property type="evidence" value="ECO:0007669"/>
    <property type="project" value="InterPro"/>
</dbReference>
<accession>A0A9D1WFY4</accession>
<keyword evidence="4 8" id="KW-0227">DNA damage</keyword>
<dbReference type="InterPro" id="IPR004604">
    <property type="entry name" value="DNA_recomb/repair_RecN"/>
</dbReference>
<keyword evidence="9" id="KW-0175">Coiled coil</keyword>
<dbReference type="Proteomes" id="UP000886817">
    <property type="component" value="Unassembled WGS sequence"/>
</dbReference>
<sequence>MLVNLHVKNMALIDEIEVEFGPGLNILTGETGAGKSILLGSMQLILGGRVSRDMIRSGADYALVELAFTVKNPRTLEKLREMEIEPEDGEILFSRKITESRSVGRINGMTCTVSQMKEAASLLLDIHGQHEHQSLLYPQKQLEIVDAYTGREGEEARAKVRQAYQAYRKKKEQLDSMDLDEESRNREKAFVEFEIREIEEAALAAGEDAELEKKYRRMSNSRRILEALHKAYAHTGYDSYGGAGEQVGAALSELSSVTEFDENLGQLTAMLTDIDGLLNDFNRELSSIMEDSVFREEEFYETERRLDLLNGLKSKYGATIEAVLAYQDKQKKKLEELEAYQETLDRLTEECRQAQQILQKESDELSRIRKNYSKKLEAEIVAGLKDLNFLNVDFAIAFAGGGQYSAKGCDAVEFQISTNPGEPRKPFGKVVSGGELSRIMLAVKALLADKDDIETLIFDEIDTGISGRAAQKVSEKMEYIGRSRQVLCITHLPQIAAMADAHYEITKQVEKGQTVSRIARLDEQASIRELARMLGGAEITRRVEESAREMKELAVVHKTARLKS</sequence>
<name>A0A9D1WFY4_9FIRM</name>
<gene>
    <name evidence="11" type="primary">recN</name>
    <name evidence="11" type="ORF">IAA45_01285</name>
</gene>
<dbReference type="AlphaFoldDB" id="A0A9D1WFY4"/>
<keyword evidence="6 8" id="KW-0234">DNA repair</keyword>
<dbReference type="GO" id="GO:0006310">
    <property type="term" value="P:DNA recombination"/>
    <property type="evidence" value="ECO:0007669"/>
    <property type="project" value="InterPro"/>
</dbReference>
<comment type="function">
    <text evidence="8">May be involved in recombinational repair of damaged DNA.</text>
</comment>
<dbReference type="CDD" id="cd03241">
    <property type="entry name" value="ABC_RecN"/>
    <property type="match status" value="2"/>
</dbReference>
<evidence type="ECO:0000256" key="4">
    <source>
        <dbReference type="ARBA" id="ARBA00022763"/>
    </source>
</evidence>
<evidence type="ECO:0000256" key="3">
    <source>
        <dbReference type="ARBA" id="ARBA00022741"/>
    </source>
</evidence>
<feature type="coiled-coil region" evidence="9">
    <location>
        <begin position="330"/>
        <end position="371"/>
    </location>
</feature>
<evidence type="ECO:0000256" key="5">
    <source>
        <dbReference type="ARBA" id="ARBA00022840"/>
    </source>
</evidence>
<dbReference type="PANTHER" id="PTHR11059">
    <property type="entry name" value="DNA REPAIR PROTEIN RECN"/>
    <property type="match status" value="1"/>
</dbReference>
<evidence type="ECO:0000256" key="8">
    <source>
        <dbReference type="PIRNR" id="PIRNR003128"/>
    </source>
</evidence>
<dbReference type="InterPro" id="IPR038729">
    <property type="entry name" value="Rad50/SbcC_AAA"/>
</dbReference>
<organism evidence="11 12">
    <name type="scientific">Candidatus Blautia gallistercoris</name>
    <dbReference type="NCBI Taxonomy" id="2838490"/>
    <lineage>
        <taxon>Bacteria</taxon>
        <taxon>Bacillati</taxon>
        <taxon>Bacillota</taxon>
        <taxon>Clostridia</taxon>
        <taxon>Lachnospirales</taxon>
        <taxon>Lachnospiraceae</taxon>
        <taxon>Blautia</taxon>
    </lineage>
</organism>
<evidence type="ECO:0000256" key="1">
    <source>
        <dbReference type="ARBA" id="ARBA00009441"/>
    </source>
</evidence>
<comment type="caution">
    <text evidence="11">The sequence shown here is derived from an EMBL/GenBank/DDBJ whole genome shotgun (WGS) entry which is preliminary data.</text>
</comment>
<dbReference type="Pfam" id="PF13476">
    <property type="entry name" value="AAA_23"/>
    <property type="match status" value="1"/>
</dbReference>
<dbReference type="GO" id="GO:0043590">
    <property type="term" value="C:bacterial nucleoid"/>
    <property type="evidence" value="ECO:0007669"/>
    <property type="project" value="TreeGrafter"/>
</dbReference>
<dbReference type="FunFam" id="3.40.50.300:FF:000356">
    <property type="entry name" value="DNA repair protein RecN"/>
    <property type="match status" value="1"/>
</dbReference>
<evidence type="ECO:0000256" key="2">
    <source>
        <dbReference type="ARBA" id="ARBA00021315"/>
    </source>
</evidence>
<reference evidence="11" key="1">
    <citation type="journal article" date="2021" name="PeerJ">
        <title>Extensive microbial diversity within the chicken gut microbiome revealed by metagenomics and culture.</title>
        <authorList>
            <person name="Gilroy R."/>
            <person name="Ravi A."/>
            <person name="Getino M."/>
            <person name="Pursley I."/>
            <person name="Horton D.L."/>
            <person name="Alikhan N.F."/>
            <person name="Baker D."/>
            <person name="Gharbi K."/>
            <person name="Hall N."/>
            <person name="Watson M."/>
            <person name="Adriaenssens E.M."/>
            <person name="Foster-Nyarko E."/>
            <person name="Jarju S."/>
            <person name="Secka A."/>
            <person name="Antonio M."/>
            <person name="Oren A."/>
            <person name="Chaudhuri R.R."/>
            <person name="La Ragione R."/>
            <person name="Hildebrand F."/>
            <person name="Pallen M.J."/>
        </authorList>
    </citation>
    <scope>NUCLEOTIDE SEQUENCE</scope>
    <source>
        <strain evidence="11">ChiSjej1B19-8411</strain>
    </source>
</reference>
<dbReference type="SUPFAM" id="SSF52540">
    <property type="entry name" value="P-loop containing nucleoside triphosphate hydrolases"/>
    <property type="match status" value="1"/>
</dbReference>
<comment type="similarity">
    <text evidence="1 8">Belongs to the RecN family.</text>
</comment>
<dbReference type="EMBL" id="DXEX01000036">
    <property type="protein sequence ID" value="HIX58338.1"/>
    <property type="molecule type" value="Genomic_DNA"/>
</dbReference>
<dbReference type="GO" id="GO:0006302">
    <property type="term" value="P:double-strand break repair"/>
    <property type="evidence" value="ECO:0007669"/>
    <property type="project" value="InterPro"/>
</dbReference>
<dbReference type="InterPro" id="IPR027417">
    <property type="entry name" value="P-loop_NTPase"/>
</dbReference>
<protein>
    <recommendedName>
        <fullName evidence="2 8">DNA repair protein RecN</fullName>
    </recommendedName>
    <alternativeName>
        <fullName evidence="7 8">Recombination protein N</fullName>
    </alternativeName>
</protein>
<dbReference type="PANTHER" id="PTHR11059:SF0">
    <property type="entry name" value="DNA REPAIR PROTEIN RECN"/>
    <property type="match status" value="1"/>
</dbReference>
<reference evidence="11" key="2">
    <citation type="submission" date="2021-04" db="EMBL/GenBank/DDBJ databases">
        <authorList>
            <person name="Gilroy R."/>
        </authorList>
    </citation>
    <scope>NUCLEOTIDE SEQUENCE</scope>
    <source>
        <strain evidence="11">ChiSjej1B19-8411</strain>
    </source>
</reference>
<proteinExistence type="inferred from homology"/>
<evidence type="ECO:0000313" key="12">
    <source>
        <dbReference type="Proteomes" id="UP000886817"/>
    </source>
</evidence>
<evidence type="ECO:0000313" key="11">
    <source>
        <dbReference type="EMBL" id="HIX58338.1"/>
    </source>
</evidence>
<keyword evidence="3" id="KW-0547">Nucleotide-binding</keyword>
<dbReference type="NCBIfam" id="TIGR00634">
    <property type="entry name" value="recN"/>
    <property type="match status" value="1"/>
</dbReference>
<keyword evidence="5" id="KW-0067">ATP-binding</keyword>